<evidence type="ECO:0000256" key="3">
    <source>
        <dbReference type="ARBA" id="ARBA00023125"/>
    </source>
</evidence>
<evidence type="ECO:0000256" key="2">
    <source>
        <dbReference type="ARBA" id="ARBA00022473"/>
    </source>
</evidence>
<feature type="region of interest" description="Disordered" evidence="6">
    <location>
        <begin position="581"/>
        <end position="614"/>
    </location>
</feature>
<dbReference type="OrthoDB" id="5954824at2759"/>
<keyword evidence="3 5" id="KW-0238">DNA-binding</keyword>
<dbReference type="InterPro" id="IPR030456">
    <property type="entry name" value="TF_fork_head_CS_2"/>
</dbReference>
<dbReference type="GO" id="GO:0009887">
    <property type="term" value="P:animal organ morphogenesis"/>
    <property type="evidence" value="ECO:0007669"/>
    <property type="project" value="TreeGrafter"/>
</dbReference>
<protein>
    <submittedName>
        <fullName evidence="8">Forkhead box protein F1-B</fullName>
    </submittedName>
</protein>
<dbReference type="Pfam" id="PF00250">
    <property type="entry name" value="Forkhead"/>
    <property type="match status" value="1"/>
</dbReference>
<dbReference type="PROSITE" id="PS50039">
    <property type="entry name" value="FORK_HEAD_3"/>
    <property type="match status" value="1"/>
</dbReference>
<dbReference type="SMART" id="SM00339">
    <property type="entry name" value="FH"/>
    <property type="match status" value="1"/>
</dbReference>
<evidence type="ECO:0000313" key="8">
    <source>
        <dbReference type="EMBL" id="JAI30932.1"/>
    </source>
</evidence>
<evidence type="ECO:0000256" key="6">
    <source>
        <dbReference type="SAM" id="MobiDB-lite"/>
    </source>
</evidence>
<feature type="DNA-binding region" description="Fork-head" evidence="5">
    <location>
        <begin position="316"/>
        <end position="412"/>
    </location>
</feature>
<evidence type="ECO:0000256" key="5">
    <source>
        <dbReference type="PROSITE-ProRule" id="PRU00089"/>
    </source>
</evidence>
<feature type="region of interest" description="Disordered" evidence="6">
    <location>
        <begin position="627"/>
        <end position="654"/>
    </location>
</feature>
<feature type="region of interest" description="Disordered" evidence="6">
    <location>
        <begin position="256"/>
        <end position="316"/>
    </location>
</feature>
<feature type="compositionally biased region" description="Low complexity" evidence="6">
    <location>
        <begin position="274"/>
        <end position="298"/>
    </location>
</feature>
<feature type="region of interest" description="Disordered" evidence="6">
    <location>
        <begin position="1"/>
        <end position="26"/>
    </location>
</feature>
<dbReference type="GO" id="GO:0000978">
    <property type="term" value="F:RNA polymerase II cis-regulatory region sequence-specific DNA binding"/>
    <property type="evidence" value="ECO:0007669"/>
    <property type="project" value="TreeGrafter"/>
</dbReference>
<feature type="domain" description="Fork-head" evidence="7">
    <location>
        <begin position="316"/>
        <end position="412"/>
    </location>
</feature>
<dbReference type="GO" id="GO:0001710">
    <property type="term" value="P:mesodermal cell fate commitment"/>
    <property type="evidence" value="ECO:0007669"/>
    <property type="project" value="UniProtKB-ARBA"/>
</dbReference>
<gene>
    <name evidence="8" type="primary">foxf1-b</name>
    <name evidence="8" type="ORF">c0_g1_i3</name>
</gene>
<accession>A0A0K8UW80</accession>
<keyword evidence="2" id="KW-0217">Developmental protein</keyword>
<proteinExistence type="predicted"/>
<dbReference type="AlphaFoldDB" id="A0A0K8UW80"/>
<dbReference type="InterPro" id="IPR036388">
    <property type="entry name" value="WH-like_DNA-bd_sf"/>
</dbReference>
<sequence>MIKSEEIMDSNGHSSGHNGLHHSTHLPHHNSIYRTLPSNIISTTNFTPLTYADQSAMLRMPQESPELQEEKPDLNYLDRKYYATMMTQQQPVHVSQAASYGLTSLHTMCASPHPNNENDIGMLMPLSPNSSPHNEGGLKVPSDGELQQYAVTQQRVIASKMVDMNSHYTPTIKYCSSNTIFNTSEYLPHNESEQPQPPPPSAVPVSAAVSSTDILTQSLQRMPNVVGGMSTVASASTTPSGVITSSHSVSGQLCSTTDTMSYSNSSSPAKSVHSAQSESGQQQQQQQPQQQSNTSSSQELTPPDTTKKSGSRRPEKPALSYINMIAMAIKESPTGKLTLSEIYSFLQKRFEFFRGPYVGWKNSVRHNLSLNECFKKLPKSMSVGKPGKGNYWTIEQNSAYMFEDEASLRRRPRGYRSKLKVKPYPNTNGFYTTSSYDPSMDNANFYATQPYASYDYATSSAAAAAPFTDSWNSHAAHTQTLPQYSNIAAASSVLHGGNNNNATPPLAHTLTPSALVSGSGSPSHATTAALQNSNPGLDYATATMVAANYPYASTAGGGSSVGGGAGATYSLDNGLRSMSLSHMHQHQHQQQQHHHSAMTPPPPLPPSSTSMGNSALIDRKPIFLPSMTPPSSGPMSTPPLHHQHLVGSNNGGGGGYYEHIKFSN</sequence>
<dbReference type="GO" id="GO:0000981">
    <property type="term" value="F:DNA-binding transcription factor activity, RNA polymerase II-specific"/>
    <property type="evidence" value="ECO:0007669"/>
    <property type="project" value="TreeGrafter"/>
</dbReference>
<comment type="subcellular location">
    <subcellularLocation>
        <location evidence="1 5">Nucleus</location>
    </subcellularLocation>
</comment>
<dbReference type="PROSITE" id="PS00658">
    <property type="entry name" value="FORK_HEAD_2"/>
    <property type="match status" value="1"/>
</dbReference>
<dbReference type="PANTHER" id="PTHR46262:SF2">
    <property type="entry name" value="FORKHEAD BOX PROTEIN BINIOU"/>
    <property type="match status" value="1"/>
</dbReference>
<feature type="compositionally biased region" description="Polar residues" evidence="6">
    <location>
        <begin position="256"/>
        <end position="269"/>
    </location>
</feature>
<feature type="compositionally biased region" description="Basic residues" evidence="6">
    <location>
        <begin position="583"/>
        <end position="596"/>
    </location>
</feature>
<dbReference type="PANTHER" id="PTHR46262">
    <property type="entry name" value="FORKHEAD BOX PROTEIN BINIOU"/>
    <property type="match status" value="1"/>
</dbReference>
<dbReference type="EMBL" id="GDHF01021382">
    <property type="protein sequence ID" value="JAI30932.1"/>
    <property type="molecule type" value="Transcribed_RNA"/>
</dbReference>
<evidence type="ECO:0000256" key="1">
    <source>
        <dbReference type="ARBA" id="ARBA00004123"/>
    </source>
</evidence>
<organism evidence="8">
    <name type="scientific">Bactrocera latifrons</name>
    <name type="common">Malaysian fruit fly</name>
    <name type="synonym">Chaetodacus latifrons</name>
    <dbReference type="NCBI Taxonomy" id="174628"/>
    <lineage>
        <taxon>Eukaryota</taxon>
        <taxon>Metazoa</taxon>
        <taxon>Ecdysozoa</taxon>
        <taxon>Arthropoda</taxon>
        <taxon>Hexapoda</taxon>
        <taxon>Insecta</taxon>
        <taxon>Pterygota</taxon>
        <taxon>Neoptera</taxon>
        <taxon>Endopterygota</taxon>
        <taxon>Diptera</taxon>
        <taxon>Brachycera</taxon>
        <taxon>Muscomorpha</taxon>
        <taxon>Tephritoidea</taxon>
        <taxon>Tephritidae</taxon>
        <taxon>Bactrocera</taxon>
        <taxon>Bactrocera</taxon>
    </lineage>
</organism>
<keyword evidence="4 5" id="KW-0539">Nucleus</keyword>
<dbReference type="InterPro" id="IPR051770">
    <property type="entry name" value="Forkhead_box_regulator"/>
</dbReference>
<evidence type="ECO:0000259" key="7">
    <source>
        <dbReference type="PROSITE" id="PS50039"/>
    </source>
</evidence>
<dbReference type="InterPro" id="IPR036390">
    <property type="entry name" value="WH_DNA-bd_sf"/>
</dbReference>
<evidence type="ECO:0000256" key="4">
    <source>
        <dbReference type="ARBA" id="ARBA00023242"/>
    </source>
</evidence>
<dbReference type="PRINTS" id="PR00053">
    <property type="entry name" value="FORKHEAD"/>
</dbReference>
<dbReference type="SUPFAM" id="SSF46785">
    <property type="entry name" value="Winged helix' DNA-binding domain"/>
    <property type="match status" value="1"/>
</dbReference>
<dbReference type="Gene3D" id="1.10.10.10">
    <property type="entry name" value="Winged helix-like DNA-binding domain superfamily/Winged helix DNA-binding domain"/>
    <property type="match status" value="1"/>
</dbReference>
<dbReference type="GO" id="GO:0005634">
    <property type="term" value="C:nucleus"/>
    <property type="evidence" value="ECO:0007669"/>
    <property type="project" value="UniProtKB-SubCell"/>
</dbReference>
<reference evidence="8" key="1">
    <citation type="submission" date="2015-06" db="EMBL/GenBank/DDBJ databases">
        <authorList>
            <person name="Hoefler B.C."/>
            <person name="Straight P.D."/>
        </authorList>
    </citation>
    <scope>NUCLEOTIDE SEQUENCE</scope>
</reference>
<dbReference type="FunFam" id="1.10.10.10:FF:000071">
    <property type="entry name" value="Forkhead box F1"/>
    <property type="match status" value="1"/>
</dbReference>
<name>A0A0K8UW80_BACLA</name>
<dbReference type="InterPro" id="IPR001766">
    <property type="entry name" value="Fork_head_dom"/>
</dbReference>